<sequence>MKRLSLCALLASVFLLPLVSCKTDTPTPPPTPKPTPTPNPPTPNPPTPGIPSLSHVTRVLEYRPAPGQFINTLPEYKDGDTQETMNKKALALVSGGKSDVITLGGWGGYIVIGFDHTIANVAGKRDFRVLGNSLVGGSEAGIVYVAYDKNKNGKPDTDEWYEIAGSATLDPTKETWYHDQMGREFDVKTYRDYTVTYQRPTAETPKDIAEYVRWRDNKGGSGWIPKNSYHEQTYYPQWIKESSYTLSGTRLPQNGYNKQTAENPFFVCLAFGYGYADNVPNTDRGATIDIDWAIDRDGKPVHLPGVDFVRVQTGVLQVNGWLGENSTEFAGIQDLHILKEDIPTK</sequence>
<dbReference type="Proteomes" id="UP000023482">
    <property type="component" value="Unassembled WGS sequence"/>
</dbReference>
<organism evidence="3 4">
    <name type="scientific">Porphyromonas catoniae ATCC 51270</name>
    <dbReference type="NCBI Taxonomy" id="887901"/>
    <lineage>
        <taxon>Bacteria</taxon>
        <taxon>Pseudomonadati</taxon>
        <taxon>Bacteroidota</taxon>
        <taxon>Bacteroidia</taxon>
        <taxon>Bacteroidales</taxon>
        <taxon>Porphyromonadaceae</taxon>
        <taxon>Porphyromonas</taxon>
    </lineage>
</organism>
<feature type="region of interest" description="Disordered" evidence="1">
    <location>
        <begin position="24"/>
        <end position="50"/>
    </location>
</feature>
<evidence type="ECO:0000256" key="1">
    <source>
        <dbReference type="SAM" id="MobiDB-lite"/>
    </source>
</evidence>
<evidence type="ECO:0000256" key="2">
    <source>
        <dbReference type="SAM" id="SignalP"/>
    </source>
</evidence>
<name>Z4WV94_9PORP</name>
<dbReference type="EMBL" id="JDFF01000008">
    <property type="protein sequence ID" value="EWC93213.1"/>
    <property type="molecule type" value="Genomic_DNA"/>
</dbReference>
<dbReference type="AlphaFoldDB" id="Z4WV94"/>
<evidence type="ECO:0000313" key="3">
    <source>
        <dbReference type="EMBL" id="EWC93213.1"/>
    </source>
</evidence>
<dbReference type="PATRIC" id="fig|887901.3.peg.216"/>
<gene>
    <name evidence="3" type="ORF">HMPREF0636_1060</name>
</gene>
<accession>Z4WV94</accession>
<comment type="caution">
    <text evidence="3">The sequence shown here is derived from an EMBL/GenBank/DDBJ whole genome shotgun (WGS) entry which is preliminary data.</text>
</comment>
<keyword evidence="4" id="KW-1185">Reference proteome</keyword>
<feature type="signal peptide" evidence="2">
    <location>
        <begin position="1"/>
        <end position="22"/>
    </location>
</feature>
<dbReference type="RefSeq" id="WP_248616848.1">
    <property type="nucleotide sequence ID" value="NZ_JDFF01000008.1"/>
</dbReference>
<evidence type="ECO:0000313" key="4">
    <source>
        <dbReference type="Proteomes" id="UP000023482"/>
    </source>
</evidence>
<feature type="chain" id="PRO_5004992162" description="Lipoprotein" evidence="2">
    <location>
        <begin position="23"/>
        <end position="345"/>
    </location>
</feature>
<reference evidence="3 4" key="1">
    <citation type="submission" date="2014-01" db="EMBL/GenBank/DDBJ databases">
        <authorList>
            <person name="Durkin A.S."/>
            <person name="McCorrison J."/>
            <person name="Torralba M."/>
            <person name="Gillis M."/>
            <person name="Haft D.H."/>
            <person name="Methe B."/>
            <person name="Sutton G."/>
            <person name="Nelson K.E."/>
        </authorList>
    </citation>
    <scope>NUCLEOTIDE SEQUENCE [LARGE SCALE GENOMIC DNA]</scope>
    <source>
        <strain evidence="3 4">ATCC 51270</strain>
    </source>
</reference>
<protein>
    <recommendedName>
        <fullName evidence="5">Lipoprotein</fullName>
    </recommendedName>
</protein>
<feature type="compositionally biased region" description="Pro residues" evidence="1">
    <location>
        <begin position="26"/>
        <end position="49"/>
    </location>
</feature>
<keyword evidence="2" id="KW-0732">Signal</keyword>
<proteinExistence type="predicted"/>
<evidence type="ECO:0008006" key="5">
    <source>
        <dbReference type="Google" id="ProtNLM"/>
    </source>
</evidence>